<feature type="region of interest" description="Disordered" evidence="1">
    <location>
        <begin position="68"/>
        <end position="99"/>
    </location>
</feature>
<proteinExistence type="predicted"/>
<feature type="compositionally biased region" description="Polar residues" evidence="1">
    <location>
        <begin position="68"/>
        <end position="78"/>
    </location>
</feature>
<organism evidence="2 3">
    <name type="scientific">Tolypocladium capitatum</name>
    <dbReference type="NCBI Taxonomy" id="45235"/>
    <lineage>
        <taxon>Eukaryota</taxon>
        <taxon>Fungi</taxon>
        <taxon>Dikarya</taxon>
        <taxon>Ascomycota</taxon>
        <taxon>Pezizomycotina</taxon>
        <taxon>Sordariomycetes</taxon>
        <taxon>Hypocreomycetidae</taxon>
        <taxon>Hypocreales</taxon>
        <taxon>Ophiocordycipitaceae</taxon>
        <taxon>Tolypocladium</taxon>
    </lineage>
</organism>
<keyword evidence="3" id="KW-1185">Reference proteome</keyword>
<evidence type="ECO:0000313" key="3">
    <source>
        <dbReference type="Proteomes" id="UP000236621"/>
    </source>
</evidence>
<sequence length="99" mass="10842">MADSLAIAAQASATGRKPNPARLHVAALVAAAPPRCRCVTLRSSILHRWTRTTYLPPEASVVVLRASLQPQLTDRQSVPTREPPRRSPRRRTRDAASDP</sequence>
<accession>A0A2K3QMT8</accession>
<dbReference type="Proteomes" id="UP000236621">
    <property type="component" value="Unassembled WGS sequence"/>
</dbReference>
<comment type="caution">
    <text evidence="2">The sequence shown here is derived from an EMBL/GenBank/DDBJ whole genome shotgun (WGS) entry which is preliminary data.</text>
</comment>
<name>A0A2K3QMT8_9HYPO</name>
<evidence type="ECO:0000313" key="2">
    <source>
        <dbReference type="EMBL" id="PNY28856.1"/>
    </source>
</evidence>
<dbReference type="EMBL" id="NRSZ01000198">
    <property type="protein sequence ID" value="PNY28856.1"/>
    <property type="molecule type" value="Genomic_DNA"/>
</dbReference>
<reference evidence="2 3" key="1">
    <citation type="submission" date="2017-08" db="EMBL/GenBank/DDBJ databases">
        <title>Harnessing the power of phylogenomics to disentangle the directionality and signatures of interkingdom host jumping in the parasitic fungal genus Tolypocladium.</title>
        <authorList>
            <person name="Quandt C.A."/>
            <person name="Patterson W."/>
            <person name="Spatafora J.W."/>
        </authorList>
    </citation>
    <scope>NUCLEOTIDE SEQUENCE [LARGE SCALE GENOMIC DNA]</scope>
    <source>
        <strain evidence="2 3">CBS 113982</strain>
    </source>
</reference>
<evidence type="ECO:0000256" key="1">
    <source>
        <dbReference type="SAM" id="MobiDB-lite"/>
    </source>
</evidence>
<gene>
    <name evidence="2" type="ORF">TCAP_01223</name>
</gene>
<dbReference type="AlphaFoldDB" id="A0A2K3QMT8"/>
<protein>
    <submittedName>
        <fullName evidence="2">Uncharacterized protein</fullName>
    </submittedName>
</protein>